<dbReference type="InterPro" id="IPR009091">
    <property type="entry name" value="RCC1/BLIP-II"/>
</dbReference>
<dbReference type="InterPro" id="IPR051210">
    <property type="entry name" value="Ub_ligase/GEF_domain"/>
</dbReference>
<keyword evidence="1" id="KW-0677">Repeat</keyword>
<dbReference type="Pfam" id="PF13540">
    <property type="entry name" value="RCC1_2"/>
    <property type="match status" value="1"/>
</dbReference>
<name>A0A8H3J6I1_9LECA</name>
<keyword evidence="4" id="KW-1185">Reference proteome</keyword>
<gene>
    <name evidence="3" type="ORF">IMSHALPRED_002785</name>
</gene>
<feature type="repeat" description="RCC1" evidence="2">
    <location>
        <begin position="220"/>
        <end position="274"/>
    </location>
</feature>
<dbReference type="PANTHER" id="PTHR22870:SF408">
    <property type="entry name" value="OS09G0560450 PROTEIN"/>
    <property type="match status" value="1"/>
</dbReference>
<evidence type="ECO:0000256" key="2">
    <source>
        <dbReference type="PROSITE-ProRule" id="PRU00235"/>
    </source>
</evidence>
<evidence type="ECO:0000256" key="1">
    <source>
        <dbReference type="ARBA" id="ARBA00022737"/>
    </source>
</evidence>
<organism evidence="3 4">
    <name type="scientific">Imshaugia aleurites</name>
    <dbReference type="NCBI Taxonomy" id="172621"/>
    <lineage>
        <taxon>Eukaryota</taxon>
        <taxon>Fungi</taxon>
        <taxon>Dikarya</taxon>
        <taxon>Ascomycota</taxon>
        <taxon>Pezizomycotina</taxon>
        <taxon>Lecanoromycetes</taxon>
        <taxon>OSLEUM clade</taxon>
        <taxon>Lecanoromycetidae</taxon>
        <taxon>Lecanorales</taxon>
        <taxon>Lecanorineae</taxon>
        <taxon>Parmeliaceae</taxon>
        <taxon>Imshaugia</taxon>
    </lineage>
</organism>
<dbReference type="SUPFAM" id="SSF50985">
    <property type="entry name" value="RCC1/BLIP-II"/>
    <property type="match status" value="1"/>
</dbReference>
<dbReference type="AlphaFoldDB" id="A0A8H3J6I1"/>
<dbReference type="EMBL" id="CAJPDT010000151">
    <property type="protein sequence ID" value="CAF9941562.1"/>
    <property type="molecule type" value="Genomic_DNA"/>
</dbReference>
<dbReference type="OrthoDB" id="5370059at2759"/>
<dbReference type="Proteomes" id="UP000664534">
    <property type="component" value="Unassembled WGS sequence"/>
</dbReference>
<accession>A0A8H3J6I1</accession>
<proteinExistence type="predicted"/>
<evidence type="ECO:0000313" key="4">
    <source>
        <dbReference type="Proteomes" id="UP000664534"/>
    </source>
</evidence>
<evidence type="ECO:0000313" key="3">
    <source>
        <dbReference type="EMBL" id="CAF9941562.1"/>
    </source>
</evidence>
<dbReference type="Gene3D" id="2.130.10.30">
    <property type="entry name" value="Regulator of chromosome condensation 1/beta-lactamase-inhibitor protein II"/>
    <property type="match status" value="1"/>
</dbReference>
<dbReference type="InterPro" id="IPR000408">
    <property type="entry name" value="Reg_chr_condens"/>
</dbReference>
<dbReference type="PANTHER" id="PTHR22870">
    <property type="entry name" value="REGULATOR OF CHROMOSOME CONDENSATION"/>
    <property type="match status" value="1"/>
</dbReference>
<dbReference type="PROSITE" id="PS50012">
    <property type="entry name" value="RCC1_3"/>
    <property type="match status" value="1"/>
</dbReference>
<comment type="caution">
    <text evidence="3">The sequence shown here is derived from an EMBL/GenBank/DDBJ whole genome shotgun (WGS) entry which is preliminary data.</text>
</comment>
<reference evidence="3" key="1">
    <citation type="submission" date="2021-03" db="EMBL/GenBank/DDBJ databases">
        <authorList>
            <person name="Tagirdzhanova G."/>
        </authorList>
    </citation>
    <scope>NUCLEOTIDE SEQUENCE</scope>
</reference>
<protein>
    <submittedName>
        <fullName evidence="3">Uncharacterized protein</fullName>
    </submittedName>
</protein>
<sequence>MELYMCGFNGHHQLDQDQDRRNDVITQFSKVLRSPSINMRCALWSSTVIQSDGILLHQGYRPSRLNPTRIDGPPARNIKSIFGDTSGVLGALATDGTLYLYYDGSHRKGGPEFKKHRFPEDSFIVQQSLAIEYLAIADNGEVCICTNSMSRKGHSSEDTPSLSDSKPHFLTSPSTAKIQMFSSFQSLLFCEPATATHFIQTPLISLLASATSFTALTASKEVLTFGSALHPQSLGRDPTASHSANSPCAIPFLGGIPIAKVAVGGWVGAALSEDRDLYIWGGRAGEDRRMKALPRLSDDEAVRLVDINGGVDILEVGVGSGHVIALTAEGEVWAAGYGEFGQLGTGERRFEGDWVRVRGEWEGKGKVVGLGCGVWCSWVVVDNDYIRELTGRTLWKGDIKIHVWSPSSYTIQYLSLADQASTAVARLMLRKTKSLVGDLKDAFRNDKQPDVPAIPNDALRKVFSNETKPTSHTKSRQESGNVPASALRISRYGLVHELKFTLYRRSDQKFAFGDNFYRIPQCMQPPGTKELDPAIHRVEWVFKKEYASNSTPQKQESFKGVYSIWYKDSDPSPAPKPLSRFNGDFWLMKQLQNQPERGETIEWRHIPKDLLAELNKDWWFVSVLLPSIEEFSRNEAARTVATRAEANPAIEGNVNVDL</sequence>